<evidence type="ECO:0000313" key="2">
    <source>
        <dbReference type="Proteomes" id="UP000075809"/>
    </source>
</evidence>
<gene>
    <name evidence="1" type="ORF">ALC60_02108</name>
</gene>
<evidence type="ECO:0000313" key="1">
    <source>
        <dbReference type="EMBL" id="KYQ58952.1"/>
    </source>
</evidence>
<sequence>MQPKFGWRGELAAWKFGGLVGKYIYAYVMRISRCLFTALFLQRIWRARRYALCKVPTLLWGTLGESLDFLARGKPTTSERERTLALHIPITLGSRKLAQVSSHNYHYLAHRRNFQASLTLLRSEDHNGRRIPLNYNTGTEAASTIKS</sequence>
<dbReference type="AlphaFoldDB" id="A0A151XEY4"/>
<organism evidence="1 2">
    <name type="scientific">Mycetomoellerius zeteki</name>
    <dbReference type="NCBI Taxonomy" id="64791"/>
    <lineage>
        <taxon>Eukaryota</taxon>
        <taxon>Metazoa</taxon>
        <taxon>Ecdysozoa</taxon>
        <taxon>Arthropoda</taxon>
        <taxon>Hexapoda</taxon>
        <taxon>Insecta</taxon>
        <taxon>Pterygota</taxon>
        <taxon>Neoptera</taxon>
        <taxon>Endopterygota</taxon>
        <taxon>Hymenoptera</taxon>
        <taxon>Apocrita</taxon>
        <taxon>Aculeata</taxon>
        <taxon>Formicoidea</taxon>
        <taxon>Formicidae</taxon>
        <taxon>Myrmicinae</taxon>
        <taxon>Mycetomoellerius</taxon>
    </lineage>
</organism>
<dbReference type="EMBL" id="KQ982215">
    <property type="protein sequence ID" value="KYQ58952.1"/>
    <property type="molecule type" value="Genomic_DNA"/>
</dbReference>
<protein>
    <submittedName>
        <fullName evidence="1">Uncharacterized protein</fullName>
    </submittedName>
</protein>
<name>A0A151XEY4_9HYME</name>
<keyword evidence="2" id="KW-1185">Reference proteome</keyword>
<proteinExistence type="predicted"/>
<dbReference type="Proteomes" id="UP000075809">
    <property type="component" value="Unassembled WGS sequence"/>
</dbReference>
<reference evidence="1 2" key="1">
    <citation type="submission" date="2015-09" db="EMBL/GenBank/DDBJ databases">
        <title>Trachymyrmex zeteki WGS genome.</title>
        <authorList>
            <person name="Nygaard S."/>
            <person name="Hu H."/>
            <person name="Boomsma J."/>
            <person name="Zhang G."/>
        </authorList>
    </citation>
    <scope>NUCLEOTIDE SEQUENCE [LARGE SCALE GENOMIC DNA]</scope>
    <source>
        <strain evidence="1">Tzet28-1</strain>
        <tissue evidence="1">Whole body</tissue>
    </source>
</reference>
<accession>A0A151XEY4</accession>